<dbReference type="PANTHER" id="PTHR42834">
    <property type="entry name" value="ENDONUCLEASE/EXONUCLEASE/PHOSPHATASE FAMILY PROTEIN (AFU_ORTHOLOGUE AFUA_3G09210)"/>
    <property type="match status" value="1"/>
</dbReference>
<comment type="caution">
    <text evidence="3">The sequence shown here is derived from an EMBL/GenBank/DDBJ whole genome shotgun (WGS) entry which is preliminary data.</text>
</comment>
<organism evidence="3 4">
    <name type="scientific">Flavobacterium endophyticum</name>
    <dbReference type="NCBI Taxonomy" id="1540163"/>
    <lineage>
        <taxon>Bacteria</taxon>
        <taxon>Pseudomonadati</taxon>
        <taxon>Bacteroidota</taxon>
        <taxon>Flavobacteriia</taxon>
        <taxon>Flavobacteriales</taxon>
        <taxon>Flavobacteriaceae</taxon>
        <taxon>Flavobacterium</taxon>
    </lineage>
</organism>
<keyword evidence="1" id="KW-0732">Signal</keyword>
<proteinExistence type="predicted"/>
<dbReference type="InterPro" id="IPR005135">
    <property type="entry name" value="Endo/exonuclease/phosphatase"/>
</dbReference>
<dbReference type="EMBL" id="RBLC01000001">
    <property type="protein sequence ID" value="RKS26305.1"/>
    <property type="molecule type" value="Genomic_DNA"/>
</dbReference>
<dbReference type="Gene3D" id="3.60.10.10">
    <property type="entry name" value="Endonuclease/exonuclease/phosphatase"/>
    <property type="match status" value="1"/>
</dbReference>
<dbReference type="Pfam" id="PF19580">
    <property type="entry name" value="Exo_endo_phos_3"/>
    <property type="match status" value="1"/>
</dbReference>
<dbReference type="SUPFAM" id="SSF56219">
    <property type="entry name" value="DNase I-like"/>
    <property type="match status" value="1"/>
</dbReference>
<dbReference type="Proteomes" id="UP000277579">
    <property type="component" value="Unassembled WGS sequence"/>
</dbReference>
<protein>
    <recommendedName>
        <fullName evidence="2">Endonuclease/exonuclease/phosphatase domain-containing protein</fullName>
    </recommendedName>
</protein>
<accession>A0A495MLS8</accession>
<dbReference type="PANTHER" id="PTHR42834:SF1">
    <property type="entry name" value="ENDONUCLEASE_EXONUCLEASE_PHOSPHATASE FAMILY PROTEIN (AFU_ORTHOLOGUE AFUA_3G09210)"/>
    <property type="match status" value="1"/>
</dbReference>
<dbReference type="RefSeq" id="WP_121375635.1">
    <property type="nucleotide sequence ID" value="NZ_RBLC01000001.1"/>
</dbReference>
<sequence>MRIKKFIALFIVLFSITIAKAQDKKFKVQTIAFYNFENLFDTINNANVNDEEYTPTGTQRWTAEKYKKKLENLSRVLNEIGTSDQQKESPVIIGGSEIENRGVLEDLVKQPLLINKDYGIVHFDSPDKRGIDVALLYQKKHFKPTSSINVPLIIYDQSDKTQRIYTRDQLLVTGLLDGEEMHFIVNHWPSRSGGEQKSSPNREAAGRLNRKIIDSLYSINPNAKIITMGDLNDGPYNKSVKIELGAKAKKEETKERGMYNPMEEMSNKGIGTLAYRDAWDLFDQMILSEPFIRKDYTSYRFWKAGVYNKPFLTQTTGQYKGYPLRNSNGQVGFSDHFPVYLYLIKEVK</sequence>
<gene>
    <name evidence="3" type="ORF">CLV94_1362</name>
</gene>
<feature type="domain" description="Endonuclease/exonuclease/phosphatase" evidence="2">
    <location>
        <begin position="30"/>
        <end position="345"/>
    </location>
</feature>
<keyword evidence="4" id="KW-1185">Reference proteome</keyword>
<feature type="chain" id="PRO_5019839978" description="Endonuclease/exonuclease/phosphatase domain-containing protein" evidence="1">
    <location>
        <begin position="22"/>
        <end position="348"/>
    </location>
</feature>
<feature type="signal peptide" evidence="1">
    <location>
        <begin position="1"/>
        <end position="21"/>
    </location>
</feature>
<name>A0A495MLS8_9FLAO</name>
<dbReference type="InterPro" id="IPR036691">
    <property type="entry name" value="Endo/exonu/phosph_ase_sf"/>
</dbReference>
<evidence type="ECO:0000313" key="4">
    <source>
        <dbReference type="Proteomes" id="UP000277579"/>
    </source>
</evidence>
<evidence type="ECO:0000256" key="1">
    <source>
        <dbReference type="SAM" id="SignalP"/>
    </source>
</evidence>
<dbReference type="GO" id="GO:0003824">
    <property type="term" value="F:catalytic activity"/>
    <property type="evidence" value="ECO:0007669"/>
    <property type="project" value="InterPro"/>
</dbReference>
<reference evidence="3 4" key="1">
    <citation type="submission" date="2018-10" db="EMBL/GenBank/DDBJ databases">
        <title>Genomic Encyclopedia of Archaeal and Bacterial Type Strains, Phase II (KMG-II): from individual species to whole genera.</title>
        <authorList>
            <person name="Goeker M."/>
        </authorList>
    </citation>
    <scope>NUCLEOTIDE SEQUENCE [LARGE SCALE GENOMIC DNA]</scope>
    <source>
        <strain evidence="3 4">DSM 29537</strain>
    </source>
</reference>
<dbReference type="OrthoDB" id="9802724at2"/>
<evidence type="ECO:0000313" key="3">
    <source>
        <dbReference type="EMBL" id="RKS26305.1"/>
    </source>
</evidence>
<evidence type="ECO:0000259" key="2">
    <source>
        <dbReference type="Pfam" id="PF19580"/>
    </source>
</evidence>
<dbReference type="AlphaFoldDB" id="A0A495MLS8"/>